<comment type="caution">
    <text evidence="2">The sequence shown here is derived from an EMBL/GenBank/DDBJ whole genome shotgun (WGS) entry which is preliminary data.</text>
</comment>
<dbReference type="AlphaFoldDB" id="A0A0F8DBS7"/>
<accession>A0A0F8DBS7</accession>
<reference evidence="2 3" key="1">
    <citation type="submission" date="2015-04" db="EMBL/GenBank/DDBJ databases">
        <title>Genome sequence of Ceratocystis platani, a major pathogen of plane trees.</title>
        <authorList>
            <person name="Belbahri L."/>
        </authorList>
    </citation>
    <scope>NUCLEOTIDE SEQUENCE [LARGE SCALE GENOMIC DNA]</scope>
    <source>
        <strain evidence="2 3">CFO</strain>
    </source>
</reference>
<evidence type="ECO:0000313" key="2">
    <source>
        <dbReference type="EMBL" id="KKF93484.1"/>
    </source>
</evidence>
<organism evidence="2 3">
    <name type="scientific">Ceratocystis fimbriata f. sp. platani</name>
    <dbReference type="NCBI Taxonomy" id="88771"/>
    <lineage>
        <taxon>Eukaryota</taxon>
        <taxon>Fungi</taxon>
        <taxon>Dikarya</taxon>
        <taxon>Ascomycota</taxon>
        <taxon>Pezizomycotina</taxon>
        <taxon>Sordariomycetes</taxon>
        <taxon>Hypocreomycetidae</taxon>
        <taxon>Microascales</taxon>
        <taxon>Ceratocystidaceae</taxon>
        <taxon>Ceratocystis</taxon>
    </lineage>
</organism>
<proteinExistence type="predicted"/>
<protein>
    <submittedName>
        <fullName evidence="2">Uncharacterized protein</fullName>
    </submittedName>
</protein>
<feature type="compositionally biased region" description="Low complexity" evidence="1">
    <location>
        <begin position="206"/>
        <end position="230"/>
    </location>
</feature>
<evidence type="ECO:0000313" key="3">
    <source>
        <dbReference type="Proteomes" id="UP000034841"/>
    </source>
</evidence>
<name>A0A0F8DBS7_CERFI</name>
<sequence length="337" mass="38291">MFSYYTVEKTNNGYQYVRQRRHMATSPSNSVYNMESPHSPPFSYAALERSDSDSENPRSSRYSQHMSEHEPSQSQGVRDQRCRHKYRSGKDTQTQDDSHKRRGSSHKGGNSSSRQFSQSYSYKCDGSYDSKQRTPTSENDELHRRIASLSREVQDLQSKLAACADSSLAASSELRHYKKDVVPRLREKITALTAESNSAREKAKAKAGSSSLSSPAPSPHSSSSSSSSSRRSLEKVTTSLAAAEAELDKLRHNGRREYEKRKKAQSEIARLRGEVNAWETKYEALYQARSAEKHKLQQEIEELQEKVQDCGGRIQSYVDRLNLYEPLLKREGYLRDG</sequence>
<feature type="compositionally biased region" description="Low complexity" evidence="1">
    <location>
        <begin position="111"/>
        <end position="122"/>
    </location>
</feature>
<evidence type="ECO:0000256" key="1">
    <source>
        <dbReference type="SAM" id="MobiDB-lite"/>
    </source>
</evidence>
<feature type="compositionally biased region" description="Basic and acidic residues" evidence="1">
    <location>
        <begin position="48"/>
        <end position="58"/>
    </location>
</feature>
<gene>
    <name evidence="2" type="ORF">CFO_g4161</name>
</gene>
<feature type="region of interest" description="Disordered" evidence="1">
    <location>
        <begin position="25"/>
        <end position="141"/>
    </location>
</feature>
<dbReference type="Proteomes" id="UP000034841">
    <property type="component" value="Unassembled WGS sequence"/>
</dbReference>
<feature type="region of interest" description="Disordered" evidence="1">
    <location>
        <begin position="193"/>
        <end position="237"/>
    </location>
</feature>
<keyword evidence="3" id="KW-1185">Reference proteome</keyword>
<dbReference type="EMBL" id="LBBL01000240">
    <property type="protein sequence ID" value="KKF93484.1"/>
    <property type="molecule type" value="Genomic_DNA"/>
</dbReference>
<dbReference type="Gene3D" id="1.10.287.1490">
    <property type="match status" value="1"/>
</dbReference>